<dbReference type="InterPro" id="IPR015955">
    <property type="entry name" value="Lactate_DH/Glyco_Ohase_4_C"/>
</dbReference>
<feature type="binding site" evidence="6">
    <location>
        <position position="200"/>
    </location>
    <ligand>
        <name>Mn(2+)</name>
        <dbReference type="ChEBI" id="CHEBI:29035"/>
    </ligand>
</feature>
<evidence type="ECO:0000313" key="9">
    <source>
        <dbReference type="Proteomes" id="UP000035955"/>
    </source>
</evidence>
<sequence length="409" mass="43206">MGRAGVTGHLAVLGGGTPYTVALADAIAARGRAVAPGPLVLAGRDARALETVGRYVRGRLAPLGWSTTWTTEPRAALRGASLVLHQIRYGGTAGRQRDEELALACGLVADETLGPGALQAALRLRAPLAETCRMLVEECPGAVVLNLTNPLSLTTARMVRAGVSGCLGLCELPRVTLEAAAAVLGEDPARARWAYAGLNHRGFLVRLEWDGVDRIPDLVRRLGDRTLNGIRADEIAALKAIPTKYFRLARTPAPAPEPGRAAFLGSLRARLLEELRADPGRSPPSLGVRDMAWYPRAVVPAIEALRSPRPLDCEVNVLAPSGIVEEGRVGLSAAGPGPLRPAAAPAPAAAWLAAFRRHERDLLDAVEHPSLPAIRRALEADPLIPAPKVEECARLIWARRDAEAAAASA</sequence>
<accession>A0A0J6VBI4</accession>
<dbReference type="GO" id="GO:0005975">
    <property type="term" value="P:carbohydrate metabolic process"/>
    <property type="evidence" value="ECO:0007669"/>
    <property type="project" value="InterPro"/>
</dbReference>
<gene>
    <name evidence="8" type="ORF">VQ02_15470</name>
</gene>
<evidence type="ECO:0000256" key="7">
    <source>
        <dbReference type="PIRSR" id="PIRSR601088-4"/>
    </source>
</evidence>
<evidence type="ECO:0000256" key="5">
    <source>
        <dbReference type="PIRSR" id="PIRSR601088-2"/>
    </source>
</evidence>
<keyword evidence="2 6" id="KW-0479">Metal-binding</keyword>
<dbReference type="PATRIC" id="fig|298794.3.peg.75"/>
<dbReference type="GO" id="GO:0004553">
    <property type="term" value="F:hydrolase activity, hydrolyzing O-glycosyl compounds"/>
    <property type="evidence" value="ECO:0007669"/>
    <property type="project" value="InterPro"/>
</dbReference>
<dbReference type="InterPro" id="IPR001088">
    <property type="entry name" value="Glyco_hydro_4"/>
</dbReference>
<feature type="binding site" evidence="5">
    <location>
        <position position="149"/>
    </location>
    <ligand>
        <name>substrate</name>
    </ligand>
</feature>
<dbReference type="Pfam" id="PF02056">
    <property type="entry name" value="Glyco_hydro_4"/>
    <property type="match status" value="1"/>
</dbReference>
<keyword evidence="6" id="KW-0170">Cobalt</keyword>
<evidence type="ECO:0008006" key="10">
    <source>
        <dbReference type="Google" id="ProtNLM"/>
    </source>
</evidence>
<dbReference type="Gene3D" id="3.40.50.720">
    <property type="entry name" value="NAD(P)-binding Rossmann-like Domain"/>
    <property type="match status" value="1"/>
</dbReference>
<keyword evidence="9" id="KW-1185">Reference proteome</keyword>
<evidence type="ECO:0000256" key="4">
    <source>
        <dbReference type="ARBA" id="ARBA00023211"/>
    </source>
</evidence>
<evidence type="ECO:0000313" key="8">
    <source>
        <dbReference type="EMBL" id="KMO36386.1"/>
    </source>
</evidence>
<reference evidence="8 9" key="1">
    <citation type="submission" date="2015-03" db="EMBL/GenBank/DDBJ databases">
        <title>Genome sequencing of Methylobacterium variabile DSM 16961.</title>
        <authorList>
            <person name="Chaudhry V."/>
            <person name="Patil P.B."/>
        </authorList>
    </citation>
    <scope>NUCLEOTIDE SEQUENCE [LARGE SCALE GENOMIC DNA]</scope>
    <source>
        <strain evidence="8 9">DSM 16961</strain>
    </source>
</reference>
<dbReference type="SUPFAM" id="SSF51735">
    <property type="entry name" value="NAD(P)-binding Rossmann-fold domains"/>
    <property type="match status" value="1"/>
</dbReference>
<dbReference type="PRINTS" id="PR00732">
    <property type="entry name" value="GLHYDRLASE4"/>
</dbReference>
<dbReference type="InterPro" id="IPR036291">
    <property type="entry name" value="NAD(P)-bd_dom_sf"/>
</dbReference>
<name>A0A0J6VBI4_9HYPH</name>
<proteinExistence type="inferred from homology"/>
<dbReference type="PANTHER" id="PTHR32092">
    <property type="entry name" value="6-PHOSPHO-BETA-GLUCOSIDASE-RELATED"/>
    <property type="match status" value="1"/>
</dbReference>
<comment type="caution">
    <text evidence="8">The sequence shown here is derived from an EMBL/GenBank/DDBJ whole genome shotgun (WGS) entry which is preliminary data.</text>
</comment>
<feature type="binding site" evidence="6">
    <location>
        <position position="170"/>
    </location>
    <ligand>
        <name>Mn(2+)</name>
        <dbReference type="ChEBI" id="CHEBI:29035"/>
    </ligand>
</feature>
<dbReference type="GO" id="GO:0046872">
    <property type="term" value="F:metal ion binding"/>
    <property type="evidence" value="ECO:0007669"/>
    <property type="project" value="UniProtKB-KW"/>
</dbReference>
<dbReference type="EMBL" id="LABY01000101">
    <property type="protein sequence ID" value="KMO36386.1"/>
    <property type="molecule type" value="Genomic_DNA"/>
</dbReference>
<evidence type="ECO:0000256" key="1">
    <source>
        <dbReference type="ARBA" id="ARBA00010141"/>
    </source>
</evidence>
<dbReference type="Proteomes" id="UP000035955">
    <property type="component" value="Unassembled WGS sequence"/>
</dbReference>
<protein>
    <recommendedName>
        <fullName evidence="10">Glycosyl hydrolase family 4 C-terminal domain-containing protein</fullName>
    </recommendedName>
</protein>
<feature type="binding site" evidence="5">
    <location>
        <position position="95"/>
    </location>
    <ligand>
        <name>substrate</name>
    </ligand>
</feature>
<dbReference type="SUPFAM" id="SSF56327">
    <property type="entry name" value="LDH C-terminal domain-like"/>
    <property type="match status" value="1"/>
</dbReference>
<keyword evidence="6" id="KW-0533">Nickel</keyword>
<evidence type="ECO:0000256" key="6">
    <source>
        <dbReference type="PIRSR" id="PIRSR601088-3"/>
    </source>
</evidence>
<dbReference type="AlphaFoldDB" id="A0A0J6VBI4"/>
<keyword evidence="6" id="KW-0408">Iron</keyword>
<dbReference type="Gene3D" id="3.90.110.10">
    <property type="entry name" value="Lactate dehydrogenase/glycoside hydrolase, family 4, C-terminal"/>
    <property type="match status" value="1"/>
</dbReference>
<dbReference type="GO" id="GO:0016616">
    <property type="term" value="F:oxidoreductase activity, acting on the CH-OH group of donors, NAD or NADP as acceptor"/>
    <property type="evidence" value="ECO:0007669"/>
    <property type="project" value="InterPro"/>
</dbReference>
<evidence type="ECO:0000256" key="2">
    <source>
        <dbReference type="ARBA" id="ARBA00022723"/>
    </source>
</evidence>
<keyword evidence="4 6" id="KW-0464">Manganese</keyword>
<evidence type="ECO:0000256" key="3">
    <source>
        <dbReference type="ARBA" id="ARBA00023027"/>
    </source>
</evidence>
<keyword evidence="3" id="KW-0520">NAD</keyword>
<comment type="similarity">
    <text evidence="1">Belongs to the glycosyl hydrolase 4 family.</text>
</comment>
<organism evidence="8 9">
    <name type="scientific">Methylobacterium variabile</name>
    <dbReference type="NCBI Taxonomy" id="298794"/>
    <lineage>
        <taxon>Bacteria</taxon>
        <taxon>Pseudomonadati</taxon>
        <taxon>Pseudomonadota</taxon>
        <taxon>Alphaproteobacteria</taxon>
        <taxon>Hyphomicrobiales</taxon>
        <taxon>Methylobacteriaceae</taxon>
        <taxon>Methylobacterium</taxon>
    </lineage>
</organism>
<dbReference type="PANTHER" id="PTHR32092:SF5">
    <property type="entry name" value="6-PHOSPHO-BETA-GLUCOSIDASE"/>
    <property type="match status" value="1"/>
</dbReference>
<feature type="site" description="Increases basicity of active site Tyr" evidence="7">
    <location>
        <position position="111"/>
    </location>
</feature>